<name>A0A0N5C3E2_STREA</name>
<feature type="signal peptide" evidence="1">
    <location>
        <begin position="1"/>
        <end position="22"/>
    </location>
</feature>
<evidence type="ECO:0000313" key="3">
    <source>
        <dbReference type="WBParaSite" id="SPAL_0001249350.1"/>
    </source>
</evidence>
<accession>A0A0N5C3E2</accession>
<dbReference type="WBParaSite" id="SPAL_0001249350.1">
    <property type="protein sequence ID" value="SPAL_0001249350.1"/>
    <property type="gene ID" value="SPAL_0001249350"/>
</dbReference>
<evidence type="ECO:0000256" key="1">
    <source>
        <dbReference type="SAM" id="SignalP"/>
    </source>
</evidence>
<dbReference type="AlphaFoldDB" id="A0A0N5C3E2"/>
<sequence length="76" mass="8821">MSFKLYLSIIAVILIAVSLNCSSELEDLGLNEDYYDIYVPPTTTTTSKPFYYDITSSEYEEWLNSPQKRSVFDFED</sequence>
<keyword evidence="2" id="KW-1185">Reference proteome</keyword>
<proteinExistence type="predicted"/>
<keyword evidence="1" id="KW-0732">Signal</keyword>
<evidence type="ECO:0000313" key="2">
    <source>
        <dbReference type="Proteomes" id="UP000046392"/>
    </source>
</evidence>
<reference evidence="3" key="1">
    <citation type="submission" date="2017-02" db="UniProtKB">
        <authorList>
            <consortium name="WormBaseParasite"/>
        </authorList>
    </citation>
    <scope>IDENTIFICATION</scope>
</reference>
<feature type="chain" id="PRO_5005895385" evidence="1">
    <location>
        <begin position="23"/>
        <end position="76"/>
    </location>
</feature>
<organism evidence="2 3">
    <name type="scientific">Strongyloides papillosus</name>
    <name type="common">Intestinal threadworm</name>
    <dbReference type="NCBI Taxonomy" id="174720"/>
    <lineage>
        <taxon>Eukaryota</taxon>
        <taxon>Metazoa</taxon>
        <taxon>Ecdysozoa</taxon>
        <taxon>Nematoda</taxon>
        <taxon>Chromadorea</taxon>
        <taxon>Rhabditida</taxon>
        <taxon>Tylenchina</taxon>
        <taxon>Panagrolaimomorpha</taxon>
        <taxon>Strongyloidoidea</taxon>
        <taxon>Strongyloididae</taxon>
        <taxon>Strongyloides</taxon>
    </lineage>
</organism>
<protein>
    <submittedName>
        <fullName evidence="3">Secreted protein</fullName>
    </submittedName>
</protein>
<dbReference type="Proteomes" id="UP000046392">
    <property type="component" value="Unplaced"/>
</dbReference>